<feature type="compositionally biased region" description="Low complexity" evidence="2">
    <location>
        <begin position="510"/>
        <end position="523"/>
    </location>
</feature>
<feature type="region of interest" description="Disordered" evidence="2">
    <location>
        <begin position="765"/>
        <end position="830"/>
    </location>
</feature>
<dbReference type="Proteomes" id="UP000756132">
    <property type="component" value="Chromosome 1"/>
</dbReference>
<feature type="coiled-coil region" evidence="1">
    <location>
        <begin position="133"/>
        <end position="167"/>
    </location>
</feature>
<feature type="compositionally biased region" description="Basic and acidic residues" evidence="2">
    <location>
        <begin position="530"/>
        <end position="541"/>
    </location>
</feature>
<evidence type="ECO:0000256" key="2">
    <source>
        <dbReference type="SAM" id="MobiDB-lite"/>
    </source>
</evidence>
<dbReference type="EMBL" id="CP090163">
    <property type="protein sequence ID" value="UJO12252.1"/>
    <property type="molecule type" value="Genomic_DNA"/>
</dbReference>
<feature type="region of interest" description="Disordered" evidence="2">
    <location>
        <begin position="856"/>
        <end position="876"/>
    </location>
</feature>
<organism evidence="4 5">
    <name type="scientific">Passalora fulva</name>
    <name type="common">Tomato leaf mold</name>
    <name type="synonym">Cladosporium fulvum</name>
    <dbReference type="NCBI Taxonomy" id="5499"/>
    <lineage>
        <taxon>Eukaryota</taxon>
        <taxon>Fungi</taxon>
        <taxon>Dikarya</taxon>
        <taxon>Ascomycota</taxon>
        <taxon>Pezizomycotina</taxon>
        <taxon>Dothideomycetes</taxon>
        <taxon>Dothideomycetidae</taxon>
        <taxon>Mycosphaerellales</taxon>
        <taxon>Mycosphaerellaceae</taxon>
        <taxon>Fulvia</taxon>
    </lineage>
</organism>
<dbReference type="AlphaFoldDB" id="A0A9Q8L7I5"/>
<reference evidence="4" key="1">
    <citation type="submission" date="2021-12" db="EMBL/GenBank/DDBJ databases">
        <authorList>
            <person name="Zaccaron A."/>
            <person name="Stergiopoulos I."/>
        </authorList>
    </citation>
    <scope>NUCLEOTIDE SEQUENCE</scope>
    <source>
        <strain evidence="4">Race5_Kim</strain>
    </source>
</reference>
<dbReference type="Gene3D" id="3.30.70.330">
    <property type="match status" value="1"/>
</dbReference>
<feature type="region of interest" description="Disordered" evidence="2">
    <location>
        <begin position="419"/>
        <end position="456"/>
    </location>
</feature>
<feature type="compositionally biased region" description="Polar residues" evidence="2">
    <location>
        <begin position="773"/>
        <end position="789"/>
    </location>
</feature>
<dbReference type="SUPFAM" id="SSF54928">
    <property type="entry name" value="RNA-binding domain, RBD"/>
    <property type="match status" value="1"/>
</dbReference>
<sequence>MADRVLLLLGVAAVTIAVGYGLHKRFSGDIVDLWHAYHHGKELTVSTPKSSPQPLQEPLASAVSRTANITFSSAAPPSTPSHSMMFLAQDYGLPLGSGTSHSIGSNNLIIPAEVVLILAALGIALSFMVTLLLGVANARVEAAERRAEQAESRAQDLEDEVPDALEMIATIIYDSTMMARQYEASLVMLNDLKPESTGSPADDLDIKEISATDATASIDDLKPITKADFRADREAQPTARHIIHVKGIPMDVTETMLVECLEEVAGTISRRLIVQPKHGLDEYGAVVYFEKAESYLKATKMKGVFRVEALRWKVEQDVQIGGHTASAELKLASSSSGNIQDKRQENYTTNEVRILDQVETSSQTESQIPATSPVPDSKITPVDDTGSVDAAPSSPISLPANNHEDIEHENGFVAETAAEKMNEEEDEEEGQLDDEDDKDDENEEDEDDNPSVMAADKYCKAENLRFDRDTVVEPKTAEEEVAIDAGSNALTALLRARRRSRHNTKEELAESAAEQESVEKVAAGLLDASKGNEDGDSEEKVQQATAPSTPSTEVQPAAKAPETTNESGAGLDAATSANSVLPDGVETSTDVQLPALLQETGDEVRPETQRALATNPAKPTETLTSRQDEAPASTRASSLKHSGGATAFVPRSATQSYTSPLVAPSSGLGAAEQNPRQIDTTQPQRETPRPSTGIFASNFANLPGIDTSETVPATTNDDFQPPAGMHDPKAVPATSNTHFHPHAGTHTPIAVSAAADIITRTNTGIHAPKAEPTASSTSIPVPDTSVPQSSRRHQIAKGPKSYNHTTNQGSSTSGTNHGRRRKTSQWSKKSFRGTEYWQHNHNGDICWVKEPRCRVHDQTRTSTKPPCSPPPGFPGF</sequence>
<evidence type="ECO:0000313" key="4">
    <source>
        <dbReference type="EMBL" id="UJO12252.1"/>
    </source>
</evidence>
<feature type="compositionally biased region" description="Pro residues" evidence="2">
    <location>
        <begin position="866"/>
        <end position="876"/>
    </location>
</feature>
<feature type="compositionally biased region" description="Polar residues" evidence="2">
    <location>
        <begin position="674"/>
        <end position="685"/>
    </location>
</feature>
<dbReference type="InterPro" id="IPR035979">
    <property type="entry name" value="RBD_domain_sf"/>
</dbReference>
<feature type="compositionally biased region" description="Polar residues" evidence="2">
    <location>
        <begin position="358"/>
        <end position="370"/>
    </location>
</feature>
<feature type="compositionally biased region" description="Low complexity" evidence="2">
    <location>
        <begin position="803"/>
        <end position="816"/>
    </location>
</feature>
<feature type="compositionally biased region" description="Acidic residues" evidence="2">
    <location>
        <begin position="422"/>
        <end position="449"/>
    </location>
</feature>
<gene>
    <name evidence="4" type="ORF">CLAFUR5_01822</name>
</gene>
<feature type="region of interest" description="Disordered" evidence="2">
    <location>
        <begin position="332"/>
        <end position="406"/>
    </location>
</feature>
<keyword evidence="5" id="KW-1185">Reference proteome</keyword>
<dbReference type="KEGG" id="ffu:CLAFUR5_01822"/>
<dbReference type="InterPro" id="IPR012677">
    <property type="entry name" value="Nucleotide-bd_a/b_plait_sf"/>
</dbReference>
<feature type="transmembrane region" description="Helical" evidence="3">
    <location>
        <begin position="114"/>
        <end position="136"/>
    </location>
</feature>
<dbReference type="RefSeq" id="XP_047756618.1">
    <property type="nucleotide sequence ID" value="XM_047900970.1"/>
</dbReference>
<keyword evidence="3" id="KW-1133">Transmembrane helix</keyword>
<accession>A0A9Q8L7I5</accession>
<feature type="compositionally biased region" description="Polar residues" evidence="2">
    <location>
        <begin position="707"/>
        <end position="718"/>
    </location>
</feature>
<feature type="compositionally biased region" description="Polar residues" evidence="2">
    <location>
        <begin position="542"/>
        <end position="554"/>
    </location>
</feature>
<reference evidence="4" key="2">
    <citation type="journal article" date="2022" name="Microb. Genom.">
        <title>A chromosome-scale genome assembly of the tomato pathogen Cladosporium fulvum reveals a compartmentalized genome architecture and the presence of a dispensable chromosome.</title>
        <authorList>
            <person name="Zaccaron A.Z."/>
            <person name="Chen L.H."/>
            <person name="Samaras A."/>
            <person name="Stergiopoulos I."/>
        </authorList>
    </citation>
    <scope>NUCLEOTIDE SEQUENCE</scope>
    <source>
        <strain evidence="4">Race5_Kim</strain>
    </source>
</reference>
<dbReference type="GO" id="GO:0003676">
    <property type="term" value="F:nucleic acid binding"/>
    <property type="evidence" value="ECO:0007669"/>
    <property type="project" value="InterPro"/>
</dbReference>
<keyword evidence="1" id="KW-0175">Coiled coil</keyword>
<protein>
    <recommendedName>
        <fullName evidence="6">RRM domain-containing protein</fullName>
    </recommendedName>
</protein>
<evidence type="ECO:0000256" key="1">
    <source>
        <dbReference type="SAM" id="Coils"/>
    </source>
</evidence>
<name>A0A9Q8L7I5_PASFU</name>
<dbReference type="GeneID" id="71981700"/>
<keyword evidence="3" id="KW-0812">Transmembrane</keyword>
<proteinExistence type="predicted"/>
<evidence type="ECO:0000256" key="3">
    <source>
        <dbReference type="SAM" id="Phobius"/>
    </source>
</evidence>
<feature type="region of interest" description="Disordered" evidence="2">
    <location>
        <begin position="496"/>
        <end position="740"/>
    </location>
</feature>
<keyword evidence="3" id="KW-0472">Membrane</keyword>
<evidence type="ECO:0000313" key="5">
    <source>
        <dbReference type="Proteomes" id="UP000756132"/>
    </source>
</evidence>
<evidence type="ECO:0008006" key="6">
    <source>
        <dbReference type="Google" id="ProtNLM"/>
    </source>
</evidence>